<dbReference type="AlphaFoldDB" id="A0A220QMF5"/>
<comment type="catalytic activity">
    <reaction evidence="16 17">
        <text>a ubiquinone + NADH + 5 H(+)(in) = a ubiquinol + NAD(+) + 4 H(+)(out)</text>
        <dbReference type="Rhea" id="RHEA:29091"/>
        <dbReference type="Rhea" id="RHEA-COMP:9565"/>
        <dbReference type="Rhea" id="RHEA-COMP:9566"/>
        <dbReference type="ChEBI" id="CHEBI:15378"/>
        <dbReference type="ChEBI" id="CHEBI:16389"/>
        <dbReference type="ChEBI" id="CHEBI:17976"/>
        <dbReference type="ChEBI" id="CHEBI:57540"/>
        <dbReference type="ChEBI" id="CHEBI:57945"/>
        <dbReference type="EC" id="7.1.1.2"/>
    </reaction>
</comment>
<feature type="transmembrane region" description="Helical" evidence="17">
    <location>
        <begin position="91"/>
        <end position="124"/>
    </location>
</feature>
<feature type="transmembrane region" description="Helical" evidence="17">
    <location>
        <begin position="136"/>
        <end position="161"/>
    </location>
</feature>
<evidence type="ECO:0000256" key="3">
    <source>
        <dbReference type="ARBA" id="ARBA00012944"/>
    </source>
</evidence>
<feature type="domain" description="NADH:quinone oxidoreductase/Mrp antiporter transmembrane" evidence="18">
    <location>
        <begin position="86"/>
        <end position="280"/>
    </location>
</feature>
<gene>
    <name evidence="19" type="primary">ND2</name>
    <name evidence="20" type="synonym">NAD2</name>
    <name evidence="19" type="synonym">nad2</name>
</gene>
<evidence type="ECO:0000256" key="14">
    <source>
        <dbReference type="ARBA" id="ARBA00023128"/>
    </source>
</evidence>
<comment type="subcellular location">
    <subcellularLocation>
        <location evidence="1 17">Mitochondrion inner membrane</location>
        <topology evidence="1 17">Multi-pass membrane protein</topology>
    </subcellularLocation>
</comment>
<dbReference type="InterPro" id="IPR001750">
    <property type="entry name" value="ND/Mrp_TM"/>
</dbReference>
<evidence type="ECO:0000256" key="15">
    <source>
        <dbReference type="ARBA" id="ARBA00023136"/>
    </source>
</evidence>
<keyword evidence="12 17" id="KW-0520">NAD</keyword>
<evidence type="ECO:0000256" key="12">
    <source>
        <dbReference type="ARBA" id="ARBA00023027"/>
    </source>
</evidence>
<geneLocation type="mitochondrion" evidence="19"/>
<dbReference type="InterPro" id="IPR050175">
    <property type="entry name" value="Complex_I_Subunit_2"/>
</dbReference>
<feature type="transmembrane region" description="Helical" evidence="17">
    <location>
        <begin position="193"/>
        <end position="211"/>
    </location>
</feature>
<feature type="transmembrane region" description="Helical" evidence="17">
    <location>
        <begin position="167"/>
        <end position="186"/>
    </location>
</feature>
<accession>A0A220QMF5</accession>
<dbReference type="InterPro" id="IPR003917">
    <property type="entry name" value="NADH_UbQ_OxRdtase_chain2"/>
</dbReference>
<dbReference type="GO" id="GO:0008137">
    <property type="term" value="F:NADH dehydrogenase (ubiquinone) activity"/>
    <property type="evidence" value="ECO:0007669"/>
    <property type="project" value="UniProtKB-EC"/>
</dbReference>
<evidence type="ECO:0000256" key="16">
    <source>
        <dbReference type="ARBA" id="ARBA00049551"/>
    </source>
</evidence>
<feature type="transmembrane region" description="Helical" evidence="17">
    <location>
        <begin position="265"/>
        <end position="286"/>
    </location>
</feature>
<dbReference type="Pfam" id="PF00361">
    <property type="entry name" value="Proton_antipo_M"/>
    <property type="match status" value="2"/>
</dbReference>
<dbReference type="PANTHER" id="PTHR46552:SF1">
    <property type="entry name" value="NADH-UBIQUINONE OXIDOREDUCTASE CHAIN 2"/>
    <property type="match status" value="1"/>
</dbReference>
<evidence type="ECO:0000256" key="17">
    <source>
        <dbReference type="RuleBase" id="RU003403"/>
    </source>
</evidence>
<feature type="transmembrane region" description="Helical" evidence="17">
    <location>
        <begin position="231"/>
        <end position="253"/>
    </location>
</feature>
<evidence type="ECO:0000313" key="19">
    <source>
        <dbReference type="EMBL" id="ASK06189.1"/>
    </source>
</evidence>
<keyword evidence="10 17" id="KW-0249">Electron transport</keyword>
<evidence type="ECO:0000256" key="11">
    <source>
        <dbReference type="ARBA" id="ARBA00022989"/>
    </source>
</evidence>
<evidence type="ECO:0000259" key="18">
    <source>
        <dbReference type="Pfam" id="PF00361"/>
    </source>
</evidence>
<evidence type="ECO:0000256" key="5">
    <source>
        <dbReference type="ARBA" id="ARBA00022448"/>
    </source>
</evidence>
<name>A0A220QMF5_9ANNE</name>
<keyword evidence="8 17" id="KW-0999">Mitochondrion inner membrane</keyword>
<dbReference type="GO" id="GO:0005743">
    <property type="term" value="C:mitochondrial inner membrane"/>
    <property type="evidence" value="ECO:0007669"/>
    <property type="project" value="UniProtKB-SubCell"/>
</dbReference>
<dbReference type="EMBL" id="KY972486">
    <property type="protein sequence ID" value="ASK49872.1"/>
    <property type="molecule type" value="Genomic_DNA"/>
</dbReference>
<dbReference type="PRINTS" id="PR01436">
    <property type="entry name" value="NADHDHGNASE2"/>
</dbReference>
<evidence type="ECO:0000256" key="10">
    <source>
        <dbReference type="ARBA" id="ARBA00022982"/>
    </source>
</evidence>
<evidence type="ECO:0000313" key="20">
    <source>
        <dbReference type="EMBL" id="ASK49872.1"/>
    </source>
</evidence>
<keyword evidence="11 17" id="KW-1133">Transmembrane helix</keyword>
<evidence type="ECO:0000256" key="13">
    <source>
        <dbReference type="ARBA" id="ARBA00023075"/>
    </source>
</evidence>
<dbReference type="EMBL" id="KY774370">
    <property type="protein sequence ID" value="ASK06189.1"/>
    <property type="molecule type" value="Genomic_DNA"/>
</dbReference>
<dbReference type="EC" id="7.1.1.2" evidence="3 17"/>
<evidence type="ECO:0000256" key="8">
    <source>
        <dbReference type="ARBA" id="ARBA00022792"/>
    </source>
</evidence>
<organism evidence="19">
    <name type="scientific">Decemunciger sp. AB-2017</name>
    <dbReference type="NCBI Taxonomy" id="1980157"/>
    <lineage>
        <taxon>Eukaryota</taxon>
        <taxon>Metazoa</taxon>
        <taxon>Spiralia</taxon>
        <taxon>Lophotrochozoa</taxon>
        <taxon>Annelida</taxon>
        <taxon>Polychaeta</taxon>
        <taxon>Sedentaria</taxon>
        <taxon>Canalipalpata</taxon>
        <taxon>Terebellida</taxon>
        <taxon>Terebelliformia</taxon>
        <taxon>Ampharetidae</taxon>
        <taxon>Decemunciger</taxon>
    </lineage>
</organism>
<dbReference type="GO" id="GO:0006120">
    <property type="term" value="P:mitochondrial electron transport, NADH to ubiquinone"/>
    <property type="evidence" value="ECO:0007669"/>
    <property type="project" value="InterPro"/>
</dbReference>
<evidence type="ECO:0000256" key="9">
    <source>
        <dbReference type="ARBA" id="ARBA00022967"/>
    </source>
</evidence>
<keyword evidence="9 17" id="KW-1278">Translocase</keyword>
<dbReference type="PANTHER" id="PTHR46552">
    <property type="entry name" value="NADH-UBIQUINONE OXIDOREDUCTASE CHAIN 2"/>
    <property type="match status" value="1"/>
</dbReference>
<evidence type="ECO:0000256" key="2">
    <source>
        <dbReference type="ARBA" id="ARBA00007012"/>
    </source>
</evidence>
<keyword evidence="14 17" id="KW-0496">Mitochondrion</keyword>
<keyword evidence="7 17" id="KW-0812">Transmembrane</keyword>
<keyword evidence="5" id="KW-0813">Transport</keyword>
<feature type="domain" description="NADH:quinone oxidoreductase/Mrp antiporter transmembrane" evidence="18">
    <location>
        <begin position="27"/>
        <end position="79"/>
    </location>
</feature>
<feature type="transmembrane region" description="Helical" evidence="17">
    <location>
        <begin position="9"/>
        <end position="27"/>
    </location>
</feature>
<keyword evidence="6 17" id="KW-0679">Respiratory chain</keyword>
<reference evidence="19" key="1">
    <citation type="journal article" date="2017" name="Sci. Rep.">
        <title>Multiple introns in a deep-sea Annelid (Decemunciger: Ampharetidae) mitochondrial genome.</title>
        <authorList>
            <person name="Bernardino A.F."/>
            <person name="Li Y."/>
            <person name="Smith C.R."/>
            <person name="Halanych K.M."/>
        </authorList>
    </citation>
    <scope>NUCLEOTIDE SEQUENCE</scope>
    <source>
        <strain evidence="20">A33721</strain>
    </source>
</reference>
<evidence type="ECO:0000256" key="4">
    <source>
        <dbReference type="ARBA" id="ARBA00021008"/>
    </source>
</evidence>
<keyword evidence="15 17" id="KW-0472">Membrane</keyword>
<comment type="function">
    <text evidence="17">Core subunit of the mitochondrial membrane respiratory chain NADH dehydrogenase (Complex I) which catalyzes electron transfer from NADH through the respiratory chain, using ubiquinone as an electron acceptor. Essential for the catalytic activity and assembly of complex I.</text>
</comment>
<protein>
    <recommendedName>
        <fullName evidence="4 17">NADH-ubiquinone oxidoreductase chain 2</fullName>
        <ecNumber evidence="3 17">7.1.1.2</ecNumber>
    </recommendedName>
</protein>
<proteinExistence type="inferred from homology"/>
<comment type="similarity">
    <text evidence="2 17">Belongs to the complex I subunit 2 family.</text>
</comment>
<evidence type="ECO:0000256" key="6">
    <source>
        <dbReference type="ARBA" id="ARBA00022660"/>
    </source>
</evidence>
<keyword evidence="13 17" id="KW-0830">Ubiquinone</keyword>
<feature type="transmembrane region" description="Helical" evidence="17">
    <location>
        <begin position="61"/>
        <end position="79"/>
    </location>
</feature>
<evidence type="ECO:0000256" key="7">
    <source>
        <dbReference type="ARBA" id="ARBA00022692"/>
    </source>
</evidence>
<feature type="transmembrane region" description="Helical" evidence="17">
    <location>
        <begin position="312"/>
        <end position="332"/>
    </location>
</feature>
<sequence length="334" mass="37622">MLTMFHKPYNMLMFSMLLFGIAVSLSAENWLTIWMGLEINLYCFLPMILSNSKNQEKEAAAKYFITQAIASAMIMFAFLEHTSITSYTSSLMFMGLIIKIGVAPGHFWLPSVMNAISWWLCWVLSSIQKLAPMMMIMCVASFSPLMSAFCAGASSIVGGILGLNQTLFRVLLAYSSIGHMGWVLAASMVNKQISMFYFICYLLIITSLFFFMDYLKSSSGNFMKMTETSSIFLVSFSFMFISLSGLPPFLGFFPKLMTLKVLMEAKLLVLMIFMVIGSVMNMYYYLKMIFIMMTATHYPIFTNGSLRPLSTLLNSLLTSMSIISSILLLNLFTS</sequence>
<evidence type="ECO:0000256" key="1">
    <source>
        <dbReference type="ARBA" id="ARBA00004448"/>
    </source>
</evidence>